<evidence type="ECO:0000313" key="2">
    <source>
        <dbReference type="Proteomes" id="UP001334804"/>
    </source>
</evidence>
<dbReference type="NCBIfam" id="TIGR00026">
    <property type="entry name" value="hi_GC_TIGR00026"/>
    <property type="match status" value="1"/>
</dbReference>
<dbReference type="Pfam" id="PF04075">
    <property type="entry name" value="F420H2_quin_red"/>
    <property type="match status" value="1"/>
</dbReference>
<reference evidence="1 2" key="1">
    <citation type="submission" date="2022-10" db="EMBL/GenBank/DDBJ databases">
        <title>The complete genomes of actinobacterial strains from the NBC collection.</title>
        <authorList>
            <person name="Joergensen T.S."/>
            <person name="Alvarez Arevalo M."/>
            <person name="Sterndorff E.B."/>
            <person name="Faurdal D."/>
            <person name="Vuksanovic O."/>
            <person name="Mourched A.-S."/>
            <person name="Charusanti P."/>
            <person name="Shaw S."/>
            <person name="Blin K."/>
            <person name="Weber T."/>
        </authorList>
    </citation>
    <scope>NUCLEOTIDE SEQUENCE [LARGE SCALE GENOMIC DNA]</scope>
    <source>
        <strain evidence="1 2">NBC 01809</strain>
    </source>
</reference>
<evidence type="ECO:0000313" key="1">
    <source>
        <dbReference type="EMBL" id="WSA32651.1"/>
    </source>
</evidence>
<accession>A0ABZ1EGC7</accession>
<keyword evidence="2" id="KW-1185">Reference proteome</keyword>
<dbReference type="Proteomes" id="UP001334804">
    <property type="component" value="Chromosome"/>
</dbReference>
<gene>
    <name evidence="1" type="ORF">OIE14_00735</name>
</gene>
<dbReference type="EMBL" id="CP109071">
    <property type="protein sequence ID" value="WSA32651.1"/>
    <property type="molecule type" value="Genomic_DNA"/>
</dbReference>
<organism evidence="1 2">
    <name type="scientific">Micromonospora peucetia</name>
    <dbReference type="NCBI Taxonomy" id="47871"/>
    <lineage>
        <taxon>Bacteria</taxon>
        <taxon>Bacillati</taxon>
        <taxon>Actinomycetota</taxon>
        <taxon>Actinomycetes</taxon>
        <taxon>Micromonosporales</taxon>
        <taxon>Micromonosporaceae</taxon>
        <taxon>Micromonospora</taxon>
    </lineage>
</organism>
<proteinExistence type="predicted"/>
<dbReference type="PANTHER" id="PTHR39428">
    <property type="entry name" value="F420H(2)-DEPENDENT QUINONE REDUCTASE RV1261C"/>
    <property type="match status" value="1"/>
</dbReference>
<sequence length="73" mass="8705">MASPQHPNWYLNVVRNPEVRVQIRAEKFAAQARTALGEERTRLWRLMTSLVPIYHMYEARCRRVIPVVVLERM</sequence>
<dbReference type="PANTHER" id="PTHR39428:SF1">
    <property type="entry name" value="F420H(2)-DEPENDENT QUINONE REDUCTASE RV1261C"/>
    <property type="match status" value="1"/>
</dbReference>
<protein>
    <submittedName>
        <fullName evidence="1">Nitroreductase family deazaflavin-dependent oxidoreductase</fullName>
    </submittedName>
</protein>
<dbReference type="RefSeq" id="WP_218107607.1">
    <property type="nucleotide sequence ID" value="NZ_FMIC01000002.1"/>
</dbReference>
<name>A0ABZ1EGC7_9ACTN</name>
<dbReference type="InterPro" id="IPR004378">
    <property type="entry name" value="F420H2_quin_Rdtase"/>
</dbReference>